<dbReference type="AlphaFoldDB" id="A0A5C3LH75"/>
<dbReference type="EMBL" id="ML213805">
    <property type="protein sequence ID" value="TFK31256.1"/>
    <property type="molecule type" value="Genomic_DNA"/>
</dbReference>
<dbReference type="PANTHER" id="PTHR46082">
    <property type="entry name" value="ATP/GTP-BINDING PROTEIN-RELATED"/>
    <property type="match status" value="1"/>
</dbReference>
<organism evidence="1 2">
    <name type="scientific">Crucibulum laeve</name>
    <dbReference type="NCBI Taxonomy" id="68775"/>
    <lineage>
        <taxon>Eukaryota</taxon>
        <taxon>Fungi</taxon>
        <taxon>Dikarya</taxon>
        <taxon>Basidiomycota</taxon>
        <taxon>Agaricomycotina</taxon>
        <taxon>Agaricomycetes</taxon>
        <taxon>Agaricomycetidae</taxon>
        <taxon>Agaricales</taxon>
        <taxon>Agaricineae</taxon>
        <taxon>Nidulariaceae</taxon>
        <taxon>Crucibulum</taxon>
    </lineage>
</organism>
<evidence type="ECO:0008006" key="3">
    <source>
        <dbReference type="Google" id="ProtNLM"/>
    </source>
</evidence>
<sequence length="66" mass="7605">HFAYAFDHNGNWTEAEKLQVEVMEKRHQLLGPAHSDTLTSMGNLASIYWRQGECAEAEKLQMELIE</sequence>
<reference evidence="1 2" key="1">
    <citation type="journal article" date="2019" name="Nat. Ecol. Evol.">
        <title>Megaphylogeny resolves global patterns of mushroom evolution.</title>
        <authorList>
            <person name="Varga T."/>
            <person name="Krizsan K."/>
            <person name="Foldi C."/>
            <person name="Dima B."/>
            <person name="Sanchez-Garcia M."/>
            <person name="Sanchez-Ramirez S."/>
            <person name="Szollosi G.J."/>
            <person name="Szarkandi J.G."/>
            <person name="Papp V."/>
            <person name="Albert L."/>
            <person name="Andreopoulos W."/>
            <person name="Angelini C."/>
            <person name="Antonin V."/>
            <person name="Barry K.W."/>
            <person name="Bougher N.L."/>
            <person name="Buchanan P."/>
            <person name="Buyck B."/>
            <person name="Bense V."/>
            <person name="Catcheside P."/>
            <person name="Chovatia M."/>
            <person name="Cooper J."/>
            <person name="Damon W."/>
            <person name="Desjardin D."/>
            <person name="Finy P."/>
            <person name="Geml J."/>
            <person name="Haridas S."/>
            <person name="Hughes K."/>
            <person name="Justo A."/>
            <person name="Karasinski D."/>
            <person name="Kautmanova I."/>
            <person name="Kiss B."/>
            <person name="Kocsube S."/>
            <person name="Kotiranta H."/>
            <person name="LaButti K.M."/>
            <person name="Lechner B.E."/>
            <person name="Liimatainen K."/>
            <person name="Lipzen A."/>
            <person name="Lukacs Z."/>
            <person name="Mihaltcheva S."/>
            <person name="Morgado L.N."/>
            <person name="Niskanen T."/>
            <person name="Noordeloos M.E."/>
            <person name="Ohm R.A."/>
            <person name="Ortiz-Santana B."/>
            <person name="Ovrebo C."/>
            <person name="Racz N."/>
            <person name="Riley R."/>
            <person name="Savchenko A."/>
            <person name="Shiryaev A."/>
            <person name="Soop K."/>
            <person name="Spirin V."/>
            <person name="Szebenyi C."/>
            <person name="Tomsovsky M."/>
            <person name="Tulloss R.E."/>
            <person name="Uehling J."/>
            <person name="Grigoriev I.V."/>
            <person name="Vagvolgyi C."/>
            <person name="Papp T."/>
            <person name="Martin F.M."/>
            <person name="Miettinen O."/>
            <person name="Hibbett D.S."/>
            <person name="Nagy L.G."/>
        </authorList>
    </citation>
    <scope>NUCLEOTIDE SEQUENCE [LARGE SCALE GENOMIC DNA]</scope>
    <source>
        <strain evidence="1 2">CBS 166.37</strain>
    </source>
</reference>
<dbReference type="Gene3D" id="1.25.40.10">
    <property type="entry name" value="Tetratricopeptide repeat domain"/>
    <property type="match status" value="1"/>
</dbReference>
<protein>
    <recommendedName>
        <fullName evidence="3">Kinesin light chain</fullName>
    </recommendedName>
</protein>
<keyword evidence="2" id="KW-1185">Reference proteome</keyword>
<feature type="non-terminal residue" evidence="1">
    <location>
        <position position="66"/>
    </location>
</feature>
<evidence type="ECO:0000313" key="1">
    <source>
        <dbReference type="EMBL" id="TFK31256.1"/>
    </source>
</evidence>
<dbReference type="InterPro" id="IPR011990">
    <property type="entry name" value="TPR-like_helical_dom_sf"/>
</dbReference>
<gene>
    <name evidence="1" type="ORF">BDQ12DRAFT_565619</name>
</gene>
<dbReference type="SUPFAM" id="SSF48452">
    <property type="entry name" value="TPR-like"/>
    <property type="match status" value="1"/>
</dbReference>
<dbReference type="STRING" id="68775.A0A5C3LH75"/>
<proteinExistence type="predicted"/>
<dbReference type="Proteomes" id="UP000308652">
    <property type="component" value="Unassembled WGS sequence"/>
</dbReference>
<accession>A0A5C3LH75</accession>
<feature type="non-terminal residue" evidence="1">
    <location>
        <position position="1"/>
    </location>
</feature>
<dbReference type="Pfam" id="PF13424">
    <property type="entry name" value="TPR_12"/>
    <property type="match status" value="1"/>
</dbReference>
<dbReference type="PANTHER" id="PTHR46082:SF11">
    <property type="entry name" value="AAA+ ATPASE DOMAIN-CONTAINING PROTEIN-RELATED"/>
    <property type="match status" value="1"/>
</dbReference>
<evidence type="ECO:0000313" key="2">
    <source>
        <dbReference type="Proteomes" id="UP000308652"/>
    </source>
</evidence>
<dbReference type="OrthoDB" id="3038484at2759"/>
<dbReference type="InterPro" id="IPR053137">
    <property type="entry name" value="NLR-like"/>
</dbReference>
<name>A0A5C3LH75_9AGAR</name>